<dbReference type="InterPro" id="IPR015500">
    <property type="entry name" value="Peptidase_S8_subtilisin-rel"/>
</dbReference>
<dbReference type="Pfam" id="PF02225">
    <property type="entry name" value="PA"/>
    <property type="match status" value="1"/>
</dbReference>
<dbReference type="InterPro" id="IPR003137">
    <property type="entry name" value="PA_domain"/>
</dbReference>
<evidence type="ECO:0000259" key="10">
    <source>
        <dbReference type="Pfam" id="PF00082"/>
    </source>
</evidence>
<dbReference type="GO" id="GO:0006508">
    <property type="term" value="P:proteolysis"/>
    <property type="evidence" value="ECO:0007669"/>
    <property type="project" value="UniProtKB-KW"/>
</dbReference>
<dbReference type="InterPro" id="IPR010259">
    <property type="entry name" value="S8pro/Inhibitor_I9"/>
</dbReference>
<dbReference type="PANTHER" id="PTHR43806">
    <property type="entry name" value="PEPTIDASE S8"/>
    <property type="match status" value="1"/>
</dbReference>
<dbReference type="RefSeq" id="WP_191041109.1">
    <property type="nucleotide sequence ID" value="NZ_JACXAA010000008.1"/>
</dbReference>
<dbReference type="InterPro" id="IPR059226">
    <property type="entry name" value="Choice_anch_Q_dom"/>
</dbReference>
<dbReference type="InterPro" id="IPR000209">
    <property type="entry name" value="Peptidase_S8/S53_dom"/>
</dbReference>
<dbReference type="InterPro" id="IPR046450">
    <property type="entry name" value="PA_dom_sf"/>
</dbReference>
<dbReference type="SUPFAM" id="SSF52025">
    <property type="entry name" value="PA domain"/>
    <property type="match status" value="1"/>
</dbReference>
<dbReference type="Pfam" id="PF05922">
    <property type="entry name" value="Inhibitor_I9"/>
    <property type="match status" value="1"/>
</dbReference>
<dbReference type="Gene3D" id="3.50.30.30">
    <property type="match status" value="1"/>
</dbReference>
<feature type="domain" description="PA" evidence="11">
    <location>
        <begin position="169"/>
        <end position="260"/>
    </location>
</feature>
<accession>A0A927B4I3</accession>
<dbReference type="InterPro" id="IPR050131">
    <property type="entry name" value="Peptidase_S8_subtilisin-like"/>
</dbReference>
<feature type="active site" description="Charge relay system" evidence="8">
    <location>
        <position position="307"/>
    </location>
</feature>
<feature type="domain" description="Inhibitor I9" evidence="12">
    <location>
        <begin position="43"/>
        <end position="130"/>
    </location>
</feature>
<evidence type="ECO:0000256" key="2">
    <source>
        <dbReference type="ARBA" id="ARBA00022512"/>
    </source>
</evidence>
<evidence type="ECO:0000259" key="11">
    <source>
        <dbReference type="Pfam" id="PF02225"/>
    </source>
</evidence>
<keyword evidence="6 8" id="KW-0378">Hydrolase</keyword>
<dbReference type="Pfam" id="PF11617">
    <property type="entry name" value="Cu-binding_MopE"/>
    <property type="match status" value="1"/>
</dbReference>
<dbReference type="InterPro" id="IPR036852">
    <property type="entry name" value="Peptidase_S8/S53_dom_sf"/>
</dbReference>
<comment type="similarity">
    <text evidence="1 8 9">Belongs to the peptidase S8 family.</text>
</comment>
<dbReference type="PROSITE" id="PS00137">
    <property type="entry name" value="SUBTILASE_HIS"/>
    <property type="match status" value="1"/>
</dbReference>
<dbReference type="PROSITE" id="PS51892">
    <property type="entry name" value="SUBTILASE"/>
    <property type="match status" value="1"/>
</dbReference>
<organism evidence="13 14">
    <name type="scientific">Spirosoma validum</name>
    <dbReference type="NCBI Taxonomy" id="2771355"/>
    <lineage>
        <taxon>Bacteria</taxon>
        <taxon>Pseudomonadati</taxon>
        <taxon>Bacteroidota</taxon>
        <taxon>Cytophagia</taxon>
        <taxon>Cytophagales</taxon>
        <taxon>Cytophagaceae</taxon>
        <taxon>Spirosoma</taxon>
    </lineage>
</organism>
<evidence type="ECO:0000256" key="1">
    <source>
        <dbReference type="ARBA" id="ARBA00011073"/>
    </source>
</evidence>
<keyword evidence="3" id="KW-0964">Secreted</keyword>
<evidence type="ECO:0000256" key="4">
    <source>
        <dbReference type="ARBA" id="ARBA00022670"/>
    </source>
</evidence>
<evidence type="ECO:0000259" key="12">
    <source>
        <dbReference type="Pfam" id="PF05922"/>
    </source>
</evidence>
<dbReference type="SUPFAM" id="SSF52743">
    <property type="entry name" value="Subtilisin-like"/>
    <property type="match status" value="1"/>
</dbReference>
<dbReference type="InterPro" id="IPR037045">
    <property type="entry name" value="S8pro/Inhibitor_I9_sf"/>
</dbReference>
<dbReference type="InterPro" id="IPR021655">
    <property type="entry name" value="Put_metal-bd"/>
</dbReference>
<dbReference type="InterPro" id="IPR022398">
    <property type="entry name" value="Peptidase_S8_His-AS"/>
</dbReference>
<dbReference type="PRINTS" id="PR00723">
    <property type="entry name" value="SUBTILISIN"/>
</dbReference>
<evidence type="ECO:0000256" key="7">
    <source>
        <dbReference type="ARBA" id="ARBA00022825"/>
    </source>
</evidence>
<evidence type="ECO:0000256" key="3">
    <source>
        <dbReference type="ARBA" id="ARBA00022525"/>
    </source>
</evidence>
<feature type="active site" description="Charge relay system" evidence="8">
    <location>
        <position position="499"/>
    </location>
</feature>
<dbReference type="GO" id="GO:0004252">
    <property type="term" value="F:serine-type endopeptidase activity"/>
    <property type="evidence" value="ECO:0007669"/>
    <property type="project" value="UniProtKB-UniRule"/>
</dbReference>
<dbReference type="SUPFAM" id="SSF51126">
    <property type="entry name" value="Pectin lyase-like"/>
    <property type="match status" value="1"/>
</dbReference>
<evidence type="ECO:0000256" key="6">
    <source>
        <dbReference type="ARBA" id="ARBA00022801"/>
    </source>
</evidence>
<dbReference type="EMBL" id="JACXAA010000008">
    <property type="protein sequence ID" value="MBD2755494.1"/>
    <property type="molecule type" value="Genomic_DNA"/>
</dbReference>
<evidence type="ECO:0000313" key="14">
    <source>
        <dbReference type="Proteomes" id="UP000653797"/>
    </source>
</evidence>
<dbReference type="Gene3D" id="3.30.70.80">
    <property type="entry name" value="Peptidase S8 propeptide/proteinase inhibitor I9"/>
    <property type="match status" value="1"/>
</dbReference>
<keyword evidence="14" id="KW-1185">Reference proteome</keyword>
<keyword evidence="7 8" id="KW-0720">Serine protease</keyword>
<keyword evidence="5" id="KW-0732">Signal</keyword>
<dbReference type="Pfam" id="PF00082">
    <property type="entry name" value="Peptidase_S8"/>
    <property type="match status" value="1"/>
</dbReference>
<reference evidence="13" key="1">
    <citation type="submission" date="2020-09" db="EMBL/GenBank/DDBJ databases">
        <authorList>
            <person name="Kim M.K."/>
        </authorList>
    </citation>
    <scope>NUCLEOTIDE SEQUENCE</scope>
    <source>
        <strain evidence="13">BT704</strain>
    </source>
</reference>
<dbReference type="InterPro" id="IPR012334">
    <property type="entry name" value="Pectin_lyas_fold"/>
</dbReference>
<sequence>MTNFYAFFSSSLRFILLGLWPLLTGLPINSQAQNKADQSIYGQYIVVYKKDASVLGEVKSIQTYQQRQQVMQQVAAATLLRNGLAGKPVLHVYDKALLGFAVSSLTPAEVRQLRQDDQVAYIVADQPVFLDNHGAPSMLASSCNGPSITLNGVTNYNVGLASFGSATIVTGQVVLVNDGISPTTDGCSAIQNNISGKIALIDRGTCGFSEKAYSAQQAGAIGVIIANNVAGTAPSMSGSTNANLVTIPVMSLSLPDGNALKTALTTGTVTATLDKILPTASSQCKPWGISRVGGGLSGVGKRAWIIDTGIDFTHPDLNVNTALSAYFIGTSPVDGNGHGTHVAGTIAAKDNGIGVIGVAAGAEVVAVRVFPDQGGSTTSVIIAGINYVTAHAASGDVVNMSLGGDPDPAKEEAVLALSGVCNVVLSAGNDAKNANFSSPARVNGPNIFTVSAMDINGQLASFSNFGNGAVNGPVDYSAPGVNVASCWLNGGYAYLNGTSMAAPHVAGLLLLGRICATSKVTGDPDGNPDLIATLYNPASDIDNDRDGVTACGGDCDDNDPAVHPGAVEICDGKDNNCNGQIDEGNVCCPAGNAGKLYVNASATGANNGLSWANAFTSLQAAITSAKRCSQITQIWVAKGTYYPTVDALGNASPLDVRTKAFSLKNGLAIYGGFVGNEAPNYNVSQRNLVANQTTLSGNIQQDNVATNNAYNVILNMPVFGDSLNNTAVLDGFTVRGGYGNLLVSNYLSFPAAYGGGMFNYTSAPTIRNNQFVENVAYVGGGVANILSDPIVTNCSFMGNGGTICSSGGGIDNTSSSPVLINCSFSGNRATSAGGMYISDGPSTIIRNVIFWGNSTELDGDLANATINYSIIQGGWSGAGTGNLSLDPKFVSQPAVGQSTGNLALTASSPAINGGSPSTTSATVGITDLASNPRFYNNGQIDIGAYEYQGISTIPDLTITTYARPTTLYGTNNISVVVDVVELVGTPTSGTVVVRLTKDSRVRLDFPSTATTVNNRSVQNSVWSFDGTSNASYYILTTTAGIPAGDKLSFGFTGVLTPGATTGIVTLSSVIVGGSGQEIRLTNNSDADKLDYFQQ</sequence>
<comment type="caution">
    <text evidence="13">The sequence shown here is derived from an EMBL/GenBank/DDBJ whole genome shotgun (WGS) entry which is preliminary data.</text>
</comment>
<dbReference type="InterPro" id="IPR011050">
    <property type="entry name" value="Pectin_lyase_fold/virulence"/>
</dbReference>
<dbReference type="CDD" id="cd04818">
    <property type="entry name" value="PA_subtilisin_1"/>
    <property type="match status" value="1"/>
</dbReference>
<evidence type="ECO:0000256" key="8">
    <source>
        <dbReference type="PROSITE-ProRule" id="PRU01240"/>
    </source>
</evidence>
<feature type="active site" description="Charge relay system" evidence="8">
    <location>
        <position position="338"/>
    </location>
</feature>
<proteinExistence type="inferred from homology"/>
<dbReference type="NCBIfam" id="NF041518">
    <property type="entry name" value="choice_anch_Q"/>
    <property type="match status" value="1"/>
</dbReference>
<evidence type="ECO:0000256" key="5">
    <source>
        <dbReference type="ARBA" id="ARBA00022729"/>
    </source>
</evidence>
<dbReference type="PANTHER" id="PTHR43806:SF11">
    <property type="entry name" value="CEREVISIN-RELATED"/>
    <property type="match status" value="1"/>
</dbReference>
<dbReference type="PROSITE" id="PS00138">
    <property type="entry name" value="SUBTILASE_SER"/>
    <property type="match status" value="1"/>
</dbReference>
<dbReference type="PROSITE" id="PS00136">
    <property type="entry name" value="SUBTILASE_ASP"/>
    <property type="match status" value="1"/>
</dbReference>
<dbReference type="InterPro" id="IPR023827">
    <property type="entry name" value="Peptidase_S8_Asp-AS"/>
</dbReference>
<protein>
    <submittedName>
        <fullName evidence="13">S8 family serine peptidase</fullName>
    </submittedName>
</protein>
<dbReference type="InterPro" id="IPR023828">
    <property type="entry name" value="Peptidase_S8_Ser-AS"/>
</dbReference>
<dbReference type="Gene3D" id="2.160.20.10">
    <property type="entry name" value="Single-stranded right-handed beta-helix, Pectin lyase-like"/>
    <property type="match status" value="1"/>
</dbReference>
<dbReference type="Gene3D" id="3.40.50.200">
    <property type="entry name" value="Peptidase S8/S53 domain"/>
    <property type="match status" value="1"/>
</dbReference>
<dbReference type="AlphaFoldDB" id="A0A927B4I3"/>
<feature type="domain" description="Peptidase S8/S53" evidence="10">
    <location>
        <begin position="305"/>
        <end position="510"/>
    </location>
</feature>
<dbReference type="SUPFAM" id="SSF54897">
    <property type="entry name" value="Protease propeptides/inhibitors"/>
    <property type="match status" value="1"/>
</dbReference>
<name>A0A927B4I3_9BACT</name>
<evidence type="ECO:0000256" key="9">
    <source>
        <dbReference type="RuleBase" id="RU003355"/>
    </source>
</evidence>
<evidence type="ECO:0000313" key="13">
    <source>
        <dbReference type="EMBL" id="MBD2755494.1"/>
    </source>
</evidence>
<dbReference type="Proteomes" id="UP000653797">
    <property type="component" value="Unassembled WGS sequence"/>
</dbReference>
<gene>
    <name evidence="13" type="ORF">IC230_21505</name>
</gene>
<keyword evidence="4 8" id="KW-0645">Protease</keyword>
<keyword evidence="2" id="KW-0134">Cell wall</keyword>